<organism evidence="2 3">
    <name type="scientific">Alkalihalobacillus trypoxylicola</name>
    <dbReference type="NCBI Taxonomy" id="519424"/>
    <lineage>
        <taxon>Bacteria</taxon>
        <taxon>Bacillati</taxon>
        <taxon>Bacillota</taxon>
        <taxon>Bacilli</taxon>
        <taxon>Bacillales</taxon>
        <taxon>Bacillaceae</taxon>
        <taxon>Alkalihalobacillus</taxon>
    </lineage>
</organism>
<dbReference type="InterPro" id="IPR014238">
    <property type="entry name" value="Spore_YlmC/YmxH"/>
</dbReference>
<name>A0A162FAM7_9BACI</name>
<dbReference type="Gene3D" id="2.30.30.240">
    <property type="entry name" value="PRC-barrel domain"/>
    <property type="match status" value="1"/>
</dbReference>
<keyword evidence="3" id="KW-1185">Reference proteome</keyword>
<dbReference type="EMBL" id="LTAO01000001">
    <property type="protein sequence ID" value="KYG35164.1"/>
    <property type="molecule type" value="Genomic_DNA"/>
</dbReference>
<proteinExistence type="predicted"/>
<accession>A0A162FAM7</accession>
<dbReference type="Pfam" id="PF05239">
    <property type="entry name" value="PRC"/>
    <property type="match status" value="1"/>
</dbReference>
<dbReference type="RefSeq" id="WP_045486602.1">
    <property type="nucleotide sequence ID" value="NZ_LTAO01000001.1"/>
</dbReference>
<feature type="domain" description="PRC-barrel" evidence="1">
    <location>
        <begin position="2"/>
        <end position="80"/>
    </location>
</feature>
<evidence type="ECO:0000313" key="3">
    <source>
        <dbReference type="Proteomes" id="UP000075806"/>
    </source>
</evidence>
<sequence>MMKISDLQSKDIVNMENGKRLGHLSDLDINLTTGKIEAMIINGANKVMGLLGRNEQEVIIPWSNIIKIGSDVIIVEVPNSMKAFSETSFRQNSLKRR</sequence>
<dbReference type="SUPFAM" id="SSF50346">
    <property type="entry name" value="PRC-barrel domain"/>
    <property type="match status" value="1"/>
</dbReference>
<reference evidence="2" key="1">
    <citation type="submission" date="2016-02" db="EMBL/GenBank/DDBJ databases">
        <title>Genome sequence of Bacillus trypoxylicola KCTC 13244(T).</title>
        <authorList>
            <person name="Jeong H."/>
            <person name="Park S.-H."/>
            <person name="Choi S.-K."/>
        </authorList>
    </citation>
    <scope>NUCLEOTIDE SEQUENCE [LARGE SCALE GENOMIC DNA]</scope>
    <source>
        <strain evidence="2">KCTC 13244</strain>
    </source>
</reference>
<comment type="caution">
    <text evidence="2">The sequence shown here is derived from an EMBL/GenBank/DDBJ whole genome shotgun (WGS) entry which is preliminary data.</text>
</comment>
<dbReference type="STRING" id="519424.AZF04_02170"/>
<dbReference type="OrthoDB" id="6024937at2"/>
<evidence type="ECO:0000313" key="2">
    <source>
        <dbReference type="EMBL" id="KYG35164.1"/>
    </source>
</evidence>
<gene>
    <name evidence="2" type="ORF">AZF04_02170</name>
</gene>
<dbReference type="InterPro" id="IPR011033">
    <property type="entry name" value="PRC_barrel-like_sf"/>
</dbReference>
<evidence type="ECO:0000259" key="1">
    <source>
        <dbReference type="Pfam" id="PF05239"/>
    </source>
</evidence>
<dbReference type="Proteomes" id="UP000075806">
    <property type="component" value="Unassembled WGS sequence"/>
</dbReference>
<protein>
    <submittedName>
        <fullName evidence="2">Sporulation protein</fullName>
    </submittedName>
</protein>
<dbReference type="NCBIfam" id="TIGR02888">
    <property type="entry name" value="spore_YlmC_YmxH"/>
    <property type="match status" value="1"/>
</dbReference>
<dbReference type="InterPro" id="IPR027275">
    <property type="entry name" value="PRC-brl_dom"/>
</dbReference>
<dbReference type="PANTHER" id="PTHR40061:SF1">
    <property type="entry name" value="SPORULATION PROTEIN YLMC-RELATED"/>
    <property type="match status" value="1"/>
</dbReference>
<dbReference type="PANTHER" id="PTHR40061">
    <property type="entry name" value="SPORULATION PROTEIN YLMC-RELATED"/>
    <property type="match status" value="1"/>
</dbReference>
<dbReference type="AlphaFoldDB" id="A0A162FAM7"/>